<dbReference type="EMBL" id="JAAKDE010000001">
    <property type="protein sequence ID" value="MBA2131996.1"/>
    <property type="molecule type" value="Genomic_DNA"/>
</dbReference>
<keyword evidence="1" id="KW-0456">Lyase</keyword>
<keyword evidence="2" id="KW-1185">Reference proteome</keyword>
<evidence type="ECO:0000313" key="1">
    <source>
        <dbReference type="EMBL" id="MBA2131996.1"/>
    </source>
</evidence>
<sequence>MELFMPKLVFFEPGALDYPLGRKLYELMVARGIPCRITPSHNRVLGIPGETPQIAYREAKQTLVVGVKKSLKLDSCRPSADYEFALGTGCPGGCQYCYLATTLGRKPYIRVYVNVDEILAAVKSYIDKNRPNITSFEAASTADPLAVEHLTGSLRKTITFFGRQDYGRLRVVSKFANVDSLLDLEHQGHTKFRFSINSAYVIETFEAKTAPLHERLTAAGKMAAAGYPLGFIIAPLFLYENWQADYRRLLKDLADWLRPHRPPSLSFELISHRFTARAKKVILERFPRTKLEMDEKNRKLKWGKYGYGKYLYPPEQLETLKNWFTAEIKDYFPQAEIEYFT</sequence>
<proteinExistence type="predicted"/>
<gene>
    <name evidence="1" type="primary">splB</name>
    <name evidence="1" type="ORF">G5B42_00260</name>
</gene>
<dbReference type="InterPro" id="IPR034559">
    <property type="entry name" value="SPL_Clostridia"/>
</dbReference>
<dbReference type="SFLD" id="SFLDS00029">
    <property type="entry name" value="Radical_SAM"/>
    <property type="match status" value="1"/>
</dbReference>
<dbReference type="InterPro" id="IPR023897">
    <property type="entry name" value="SPL_firmicutes"/>
</dbReference>
<dbReference type="Proteomes" id="UP000657177">
    <property type="component" value="Unassembled WGS sequence"/>
</dbReference>
<dbReference type="EC" id="4.1.99.14" evidence="1"/>
<dbReference type="GO" id="GO:0042601">
    <property type="term" value="C:endospore-forming forespore"/>
    <property type="evidence" value="ECO:0007669"/>
    <property type="project" value="TreeGrafter"/>
</dbReference>
<dbReference type="GO" id="GO:0003913">
    <property type="term" value="F:DNA photolyase activity"/>
    <property type="evidence" value="ECO:0007669"/>
    <property type="project" value="InterPro"/>
</dbReference>
<organism evidence="1 2">
    <name type="scientific">Capillibacterium thermochitinicola</name>
    <dbReference type="NCBI Taxonomy" id="2699427"/>
    <lineage>
        <taxon>Bacteria</taxon>
        <taxon>Bacillati</taxon>
        <taxon>Bacillota</taxon>
        <taxon>Capillibacterium</taxon>
    </lineage>
</organism>
<accession>A0A8J6HY59</accession>
<name>A0A8J6HY59_9FIRM</name>
<dbReference type="AlphaFoldDB" id="A0A8J6HY59"/>
<reference evidence="1" key="1">
    <citation type="submission" date="2020-06" db="EMBL/GenBank/DDBJ databases">
        <title>Novel chitinolytic bacterium.</title>
        <authorList>
            <person name="Ungkulpasvich U."/>
            <person name="Kosugi A."/>
            <person name="Uke A."/>
        </authorList>
    </citation>
    <scope>NUCLEOTIDE SEQUENCE</scope>
    <source>
        <strain evidence="1">UUS1-1</strain>
    </source>
</reference>
<dbReference type="SFLD" id="SFLDG01079">
    <property type="entry name" value="spore_photoproduct_lyase_like"/>
    <property type="match status" value="1"/>
</dbReference>
<dbReference type="Pfam" id="PF20903">
    <property type="entry name" value="SPL"/>
    <property type="match status" value="1"/>
</dbReference>
<dbReference type="Gene3D" id="3.80.30.30">
    <property type="match status" value="1"/>
</dbReference>
<evidence type="ECO:0000313" key="2">
    <source>
        <dbReference type="Proteomes" id="UP000657177"/>
    </source>
</evidence>
<dbReference type="Gene3D" id="3.40.50.12110">
    <property type="match status" value="1"/>
</dbReference>
<dbReference type="GO" id="GO:1904047">
    <property type="term" value="F:S-adenosyl-L-methionine binding"/>
    <property type="evidence" value="ECO:0007669"/>
    <property type="project" value="InterPro"/>
</dbReference>
<dbReference type="PANTHER" id="PTHR37822:SF2">
    <property type="entry name" value="SPORE PHOTOPRODUCT LYASE"/>
    <property type="match status" value="1"/>
</dbReference>
<dbReference type="GO" id="GO:0051539">
    <property type="term" value="F:4 iron, 4 sulfur cluster binding"/>
    <property type="evidence" value="ECO:0007669"/>
    <property type="project" value="TreeGrafter"/>
</dbReference>
<dbReference type="PANTHER" id="PTHR37822">
    <property type="entry name" value="SPORE PHOTOPRODUCT LYASE-RELATED"/>
    <property type="match status" value="1"/>
</dbReference>
<dbReference type="NCBIfam" id="TIGR04070">
    <property type="entry name" value="photo_TT_lyase"/>
    <property type="match status" value="1"/>
</dbReference>
<dbReference type="RefSeq" id="WP_181338438.1">
    <property type="nucleotide sequence ID" value="NZ_JAAKDE010000001.1"/>
</dbReference>
<dbReference type="SFLD" id="SFLDF00412">
    <property type="entry name" value="spore_photoproduct_lyase_2"/>
    <property type="match status" value="1"/>
</dbReference>
<protein>
    <submittedName>
        <fullName evidence="1">Spore photoproduct lyase</fullName>
        <ecNumber evidence="1">4.1.99.14</ecNumber>
    </submittedName>
</protein>
<dbReference type="InterPro" id="IPR007197">
    <property type="entry name" value="rSAM"/>
</dbReference>
<comment type="caution">
    <text evidence="1">The sequence shown here is derived from an EMBL/GenBank/DDBJ whole genome shotgun (WGS) entry which is preliminary data.</text>
</comment>
<dbReference type="InterPro" id="IPR049539">
    <property type="entry name" value="SPL"/>
</dbReference>